<dbReference type="AlphaFoldDB" id="A0A917HIW3"/>
<organism evidence="2 3">
    <name type="scientific">Edaphobacter dinghuensis</name>
    <dbReference type="NCBI Taxonomy" id="1560005"/>
    <lineage>
        <taxon>Bacteria</taxon>
        <taxon>Pseudomonadati</taxon>
        <taxon>Acidobacteriota</taxon>
        <taxon>Terriglobia</taxon>
        <taxon>Terriglobales</taxon>
        <taxon>Acidobacteriaceae</taxon>
        <taxon>Edaphobacter</taxon>
    </lineage>
</organism>
<reference evidence="2" key="2">
    <citation type="submission" date="2020-09" db="EMBL/GenBank/DDBJ databases">
        <authorList>
            <person name="Sun Q."/>
            <person name="Zhou Y."/>
        </authorList>
    </citation>
    <scope>NUCLEOTIDE SEQUENCE</scope>
    <source>
        <strain evidence="2">CGMCC 1.12997</strain>
    </source>
</reference>
<proteinExistence type="predicted"/>
<evidence type="ECO:0000313" key="3">
    <source>
        <dbReference type="Proteomes" id="UP000647241"/>
    </source>
</evidence>
<reference evidence="2" key="1">
    <citation type="journal article" date="2014" name="Int. J. Syst. Evol. Microbiol.">
        <title>Complete genome sequence of Corynebacterium casei LMG S-19264T (=DSM 44701T), isolated from a smear-ripened cheese.</title>
        <authorList>
            <consortium name="US DOE Joint Genome Institute (JGI-PGF)"/>
            <person name="Walter F."/>
            <person name="Albersmeier A."/>
            <person name="Kalinowski J."/>
            <person name="Ruckert C."/>
        </authorList>
    </citation>
    <scope>NUCLEOTIDE SEQUENCE</scope>
    <source>
        <strain evidence="2">CGMCC 1.12997</strain>
    </source>
</reference>
<dbReference type="Proteomes" id="UP000647241">
    <property type="component" value="Unassembled WGS sequence"/>
</dbReference>
<evidence type="ECO:0000313" key="2">
    <source>
        <dbReference type="EMBL" id="GGG81121.1"/>
    </source>
</evidence>
<feature type="region of interest" description="Disordered" evidence="1">
    <location>
        <begin position="48"/>
        <end position="69"/>
    </location>
</feature>
<dbReference type="EMBL" id="BMGT01000003">
    <property type="protein sequence ID" value="GGG81121.1"/>
    <property type="molecule type" value="Genomic_DNA"/>
</dbReference>
<protein>
    <submittedName>
        <fullName evidence="2">Uncharacterized protein</fullName>
    </submittedName>
</protein>
<keyword evidence="3" id="KW-1185">Reference proteome</keyword>
<gene>
    <name evidence="2" type="ORF">GCM10011585_25720</name>
</gene>
<accession>A0A917HIW3</accession>
<comment type="caution">
    <text evidence="2">The sequence shown here is derived from an EMBL/GenBank/DDBJ whole genome shotgun (WGS) entry which is preliminary data.</text>
</comment>
<sequence>MQISASLFLFLCAGYEIGGLTGFKGGGVVGKDAVTSYKAKYRGLSTSLRLHPNEQARRGPGNSGRDDVI</sequence>
<evidence type="ECO:0000256" key="1">
    <source>
        <dbReference type="SAM" id="MobiDB-lite"/>
    </source>
</evidence>
<name>A0A917HIW3_9BACT</name>